<gene>
    <name evidence="4" type="ORF">NMOB1V02_LOCUS9683</name>
</gene>
<sequence>MGCCQSRPVNVGPAAETSSSGAKMTPKNTEEEEEQGPTVKLRRQATDIEKKMNAGLQRKLANFKDMKQDLVQQPALFVLNNLLLSVEFLNDYTKDRLQILDIQQQEEEEMTSHLVSWGRAAWSMSAFQEKLTENVRLEKNNPFLGPEDRVYDLKVITAPSQKISSSLGGESISQPMSRAMSINSMDCLDDASINTDQQSLTVDDGVTNSTGRAGSTYSINDEWGDALDASRPENIRLPHKCFRKALMPPNPEDVIPGYQMAKKDQEYAPVLASQPFFNYFADDSFPKLMDKLQVETEEVHSPKKMCPVVKMSFTQSGTLAELTCCPTIPVAFLPNSCFEWKLRERKHNWPSADFVARAGSLGCNLVPMRVPNKVPGKSKVVTAWDIQFSRLEHQLLLHLPYAHMRCYIVCNLLHKAFLSGVVSEGSESIWAHVLFWVMENHGKKSQTNMGSLLIHILKEIHTGLQSKSLPHYFMRKRNLLHAIPKGRLKSEPTSSSPAGDSPAVVEDEELARLKQLADSANNKAEAARVVSMKPTDQKNLPVRTKSIQTMNSVRLARVIHHFANHFLKMAQHCAEMHNNQQAQVYLSHTDNLALIMLEFCPTHTEEANEIRTQVKEIAARQPRKIKIVTDRMDSDLILLSSEL</sequence>
<protein>
    <recommendedName>
        <fullName evidence="3">Mab-21-like HhH/H2TH-like domain-containing protein</fullName>
    </recommendedName>
</protein>
<name>A0A7R9GGT9_9CRUS</name>
<evidence type="ECO:0000256" key="2">
    <source>
        <dbReference type="SAM" id="MobiDB-lite"/>
    </source>
</evidence>
<dbReference type="Pfam" id="PF20266">
    <property type="entry name" value="Mab-21_C"/>
    <property type="match status" value="1"/>
</dbReference>
<keyword evidence="1" id="KW-0175">Coiled coil</keyword>
<accession>A0A7R9GGT9</accession>
<dbReference type="PANTHER" id="PTHR10656:SF69">
    <property type="entry name" value="MAB-21-LIKE HHH_H2TH-LIKE DOMAIN-CONTAINING PROTEIN"/>
    <property type="match status" value="1"/>
</dbReference>
<dbReference type="InterPro" id="IPR024810">
    <property type="entry name" value="MAB21L/cGLR"/>
</dbReference>
<organism evidence="4">
    <name type="scientific">Notodromas monacha</name>
    <dbReference type="NCBI Taxonomy" id="399045"/>
    <lineage>
        <taxon>Eukaryota</taxon>
        <taxon>Metazoa</taxon>
        <taxon>Ecdysozoa</taxon>
        <taxon>Arthropoda</taxon>
        <taxon>Crustacea</taxon>
        <taxon>Oligostraca</taxon>
        <taxon>Ostracoda</taxon>
        <taxon>Podocopa</taxon>
        <taxon>Podocopida</taxon>
        <taxon>Cypridocopina</taxon>
        <taxon>Cypridoidea</taxon>
        <taxon>Cyprididae</taxon>
        <taxon>Notodromas</taxon>
    </lineage>
</organism>
<dbReference type="EMBL" id="OA885449">
    <property type="protein sequence ID" value="CAD7282051.1"/>
    <property type="molecule type" value="Genomic_DNA"/>
</dbReference>
<evidence type="ECO:0000313" key="5">
    <source>
        <dbReference type="Proteomes" id="UP000678499"/>
    </source>
</evidence>
<dbReference type="PANTHER" id="PTHR10656">
    <property type="entry name" value="CELL FATE DETERMINING PROTEIN MAB21-RELATED"/>
    <property type="match status" value="1"/>
</dbReference>
<dbReference type="Gene3D" id="1.10.1410.40">
    <property type="match status" value="1"/>
</dbReference>
<dbReference type="EMBL" id="CAJPEX010003412">
    <property type="protein sequence ID" value="CAG0922203.1"/>
    <property type="molecule type" value="Genomic_DNA"/>
</dbReference>
<dbReference type="Proteomes" id="UP000678499">
    <property type="component" value="Unassembled WGS sequence"/>
</dbReference>
<dbReference type="SMART" id="SM01265">
    <property type="entry name" value="Mab-21"/>
    <property type="match status" value="1"/>
</dbReference>
<feature type="coiled-coil region" evidence="1">
    <location>
        <begin position="503"/>
        <end position="530"/>
    </location>
</feature>
<feature type="region of interest" description="Disordered" evidence="2">
    <location>
        <begin position="1"/>
        <end position="41"/>
    </location>
</feature>
<evidence type="ECO:0000256" key="1">
    <source>
        <dbReference type="SAM" id="Coils"/>
    </source>
</evidence>
<reference evidence="4" key="1">
    <citation type="submission" date="2020-11" db="EMBL/GenBank/DDBJ databases">
        <authorList>
            <person name="Tran Van P."/>
        </authorList>
    </citation>
    <scope>NUCLEOTIDE SEQUENCE</scope>
</reference>
<evidence type="ECO:0000259" key="3">
    <source>
        <dbReference type="Pfam" id="PF20266"/>
    </source>
</evidence>
<dbReference type="OrthoDB" id="6350060at2759"/>
<feature type="domain" description="Mab-21-like HhH/H2TH-like" evidence="3">
    <location>
        <begin position="431"/>
        <end position="488"/>
    </location>
</feature>
<evidence type="ECO:0000313" key="4">
    <source>
        <dbReference type="EMBL" id="CAD7282051.1"/>
    </source>
</evidence>
<dbReference type="AlphaFoldDB" id="A0A7R9GGT9"/>
<dbReference type="InterPro" id="IPR046906">
    <property type="entry name" value="Mab-21_HhH/H2TH-like"/>
</dbReference>
<keyword evidence="5" id="KW-1185">Reference proteome</keyword>
<proteinExistence type="predicted"/>